<dbReference type="STRING" id="195.ATE51_02188"/>
<accession>A0A0Q2HSN0</accession>
<evidence type="ECO:0000313" key="19">
    <source>
        <dbReference type="Proteomes" id="UP000557830"/>
    </source>
</evidence>
<evidence type="ECO:0000313" key="7">
    <source>
        <dbReference type="EMBL" id="EAK4357983.1"/>
    </source>
</evidence>
<comment type="caution">
    <text evidence="8">The sequence shown here is derived from an EMBL/GenBank/DDBJ whole genome shotgun (WGS) entry which is preliminary data.</text>
</comment>
<reference evidence="5 16" key="3">
    <citation type="submission" date="2018-05" db="EMBL/GenBank/DDBJ databases">
        <authorList>
            <consortium name="PulseNet: The National Subtyping Network for Foodborne Disease Surveillance"/>
            <person name="Tarr C.L."/>
            <person name="Trees E."/>
            <person name="Katz L.S."/>
            <person name="Carleton-Romer H.A."/>
            <person name="Stroika S."/>
            <person name="Kucerova Z."/>
            <person name="Roache K.F."/>
            <person name="Sabol A.L."/>
            <person name="Besser J."/>
            <person name="Gerner-Smidt P."/>
        </authorList>
    </citation>
    <scope>NUCLEOTIDE SEQUENCE [LARGE SCALE GENOMIC DNA]</scope>
    <source>
        <strain evidence="5 16">PNUSAC001435</strain>
        <strain evidence="3 20">PNUSAC007828</strain>
    </source>
</reference>
<evidence type="ECO:0000313" key="3">
    <source>
        <dbReference type="EMBL" id="EAH8157219.1"/>
    </source>
</evidence>
<dbReference type="SUPFAM" id="SSF52833">
    <property type="entry name" value="Thioredoxin-like"/>
    <property type="match status" value="1"/>
</dbReference>
<dbReference type="Proteomes" id="UP000361993">
    <property type="component" value="Unassembled WGS sequence"/>
</dbReference>
<dbReference type="PANTHER" id="PTHR30041">
    <property type="entry name" value="ARSENATE REDUCTASE"/>
    <property type="match status" value="1"/>
</dbReference>
<dbReference type="InterPro" id="IPR036249">
    <property type="entry name" value="Thioredoxin-like_sf"/>
</dbReference>
<dbReference type="EMBL" id="AACBVJ010000009">
    <property type="protein sequence ID" value="EAJ9197596.1"/>
    <property type="molecule type" value="Genomic_DNA"/>
</dbReference>
<evidence type="ECO:0000256" key="2">
    <source>
        <dbReference type="PROSITE-ProRule" id="PRU01282"/>
    </source>
</evidence>
<evidence type="ECO:0000313" key="8">
    <source>
        <dbReference type="EMBL" id="EAK5103715.1"/>
    </source>
</evidence>
<comment type="similarity">
    <text evidence="1 2">Belongs to the ArsC family.</text>
</comment>
<dbReference type="EMBL" id="AACRQU010000013">
    <property type="protein sequence ID" value="EAL8416947.1"/>
    <property type="molecule type" value="Genomic_DNA"/>
</dbReference>
<dbReference type="CDD" id="cd02977">
    <property type="entry name" value="ArsC_family"/>
    <property type="match status" value="1"/>
</dbReference>
<dbReference type="EMBL" id="AACQHW010000002">
    <property type="protein sequence ID" value="EAL6850257.1"/>
    <property type="molecule type" value="Genomic_DNA"/>
</dbReference>
<protein>
    <submittedName>
        <fullName evidence="9">ArsC family transcriptional regulator</fullName>
    </submittedName>
    <submittedName>
        <fullName evidence="8">Spx/MgsR family RNA polymerase-binding regulatory protein</fullName>
    </submittedName>
</protein>
<evidence type="ECO:0000313" key="15">
    <source>
        <dbReference type="Proteomes" id="UP000365807"/>
    </source>
</evidence>
<dbReference type="OrthoDB" id="9803749at2"/>
<evidence type="ECO:0000313" key="16">
    <source>
        <dbReference type="Proteomes" id="UP000382436"/>
    </source>
</evidence>
<reference evidence="6 14" key="2">
    <citation type="submission" date="2018-05" db="EMBL/GenBank/DDBJ databases">
        <authorList>
            <consortium name="GenomeTrakr network: Whole genome sequencing for foodborne pathogen traceback"/>
        </authorList>
    </citation>
    <scope>NUCLEOTIDE SEQUENCE [LARGE SCALE GENOMIC DNA]</scope>
    <source>
        <strain evidence="6 14">NC_C6016</strain>
    </source>
</reference>
<evidence type="ECO:0000313" key="20">
    <source>
        <dbReference type="Proteomes" id="UP000576616"/>
    </source>
</evidence>
<dbReference type="RefSeq" id="WP_002776527.1">
    <property type="nucleotide sequence ID" value="NZ_AANHVQ020000019.1"/>
</dbReference>
<evidence type="ECO:0000313" key="10">
    <source>
        <dbReference type="EMBL" id="EAL8416947.1"/>
    </source>
</evidence>
<evidence type="ECO:0000256" key="1">
    <source>
        <dbReference type="ARBA" id="ARBA00007198"/>
    </source>
</evidence>
<dbReference type="EMBL" id="AACGUZ010000008">
    <property type="protein sequence ID" value="EAK5103715.1"/>
    <property type="molecule type" value="Genomic_DNA"/>
</dbReference>
<dbReference type="EMBL" id="AABUYW010000008">
    <property type="protein sequence ID" value="EAJ1077013.1"/>
    <property type="molecule type" value="Genomic_DNA"/>
</dbReference>
<dbReference type="NCBIfam" id="TIGR01617">
    <property type="entry name" value="arsC_related"/>
    <property type="match status" value="1"/>
</dbReference>
<dbReference type="InterPro" id="IPR006660">
    <property type="entry name" value="Arsenate_reductase-like"/>
</dbReference>
<dbReference type="Proteomes" id="UP000382436">
    <property type="component" value="Unassembled WGS sequence"/>
</dbReference>
<dbReference type="Proteomes" id="UP000411403">
    <property type="component" value="Unassembled WGS sequence"/>
</dbReference>
<proteinExistence type="inferred from homology"/>
<dbReference type="PANTHER" id="PTHR30041:SF8">
    <property type="entry name" value="PROTEIN YFFB"/>
    <property type="match status" value="1"/>
</dbReference>
<evidence type="ECO:0000313" key="13">
    <source>
        <dbReference type="Proteomes" id="UP000352088"/>
    </source>
</evidence>
<dbReference type="Proteomes" id="UP000365807">
    <property type="component" value="Unassembled WGS sequence"/>
</dbReference>
<evidence type="ECO:0000313" key="18">
    <source>
        <dbReference type="Proteomes" id="UP000411403"/>
    </source>
</evidence>
<dbReference type="GeneID" id="66544313"/>
<dbReference type="EMBL" id="AACGFG010000004">
    <property type="protein sequence ID" value="EAK4357983.1"/>
    <property type="molecule type" value="Genomic_DNA"/>
</dbReference>
<dbReference type="EMBL" id="AACSIE010000002">
    <property type="protein sequence ID" value="EAL9203991.1"/>
    <property type="molecule type" value="Genomic_DNA"/>
</dbReference>
<gene>
    <name evidence="8" type="ORF">B9Q54_05470</name>
    <name evidence="4" type="ORF">BU953_05255</name>
    <name evidence="5" type="ORF">BZ274_05325</name>
    <name evidence="7" type="ORF">C6T04_03425</name>
    <name evidence="6" type="ORF">CJD00_04720</name>
    <name evidence="9" type="ORF">DSX26_02090</name>
    <name evidence="10" type="ORF">DYF97_06135</name>
    <name evidence="11" type="ORF">DYU70_02285</name>
    <name evidence="3" type="ORF">ES716_04690</name>
</gene>
<dbReference type="EMBL" id="AACDUL010000007">
    <property type="protein sequence ID" value="EAK1509565.1"/>
    <property type="molecule type" value="Genomic_DNA"/>
</dbReference>
<dbReference type="KEGG" id="ccoo:ATE51_02188"/>
<dbReference type="Proteomes" id="UP000333665">
    <property type="component" value="Unassembled WGS sequence"/>
</dbReference>
<name>A0A0Q2HSN0_CAMCO</name>
<evidence type="ECO:0000313" key="4">
    <source>
        <dbReference type="EMBL" id="EAJ1077013.1"/>
    </source>
</evidence>
<dbReference type="KEGG" id="ccof:VC76_03520"/>
<evidence type="ECO:0000313" key="11">
    <source>
        <dbReference type="EMBL" id="EAL9203991.1"/>
    </source>
</evidence>
<dbReference type="Proteomes" id="UP000576616">
    <property type="component" value="Unassembled WGS sequence"/>
</dbReference>
<dbReference type="AlphaFoldDB" id="A0A0Q2HSN0"/>
<dbReference type="Pfam" id="PF03960">
    <property type="entry name" value="ArsC"/>
    <property type="match status" value="1"/>
</dbReference>
<dbReference type="Proteomes" id="UP000409545">
    <property type="component" value="Unassembled WGS sequence"/>
</dbReference>
<dbReference type="eggNOG" id="COG1393">
    <property type="taxonomic scope" value="Bacteria"/>
</dbReference>
<sequence>MKVYGIKNCNSVKKALEFLDKKALEFDFIDIKKIDLGVLENWLKYKRFSEIINTAGTTSKKLGLNKDKIESLSELELKNIILENPSCIKRPVIEKDNQIYIGKEYEQIL</sequence>
<evidence type="ECO:0000313" key="14">
    <source>
        <dbReference type="Proteomes" id="UP000361993"/>
    </source>
</evidence>
<dbReference type="Proteomes" id="UP000557830">
    <property type="component" value="Unassembled WGS sequence"/>
</dbReference>
<dbReference type="EMBL" id="AABKAB010000007">
    <property type="protein sequence ID" value="EAH8157219.1"/>
    <property type="molecule type" value="Genomic_DNA"/>
</dbReference>
<evidence type="ECO:0000313" key="17">
    <source>
        <dbReference type="Proteomes" id="UP000409545"/>
    </source>
</evidence>
<evidence type="ECO:0000313" key="12">
    <source>
        <dbReference type="Proteomes" id="UP000333665"/>
    </source>
</evidence>
<dbReference type="InterPro" id="IPR006504">
    <property type="entry name" value="Tscrpt_reg_Spx/MgsR"/>
</dbReference>
<dbReference type="PROSITE" id="PS51353">
    <property type="entry name" value="ARSC"/>
    <property type="match status" value="1"/>
</dbReference>
<evidence type="ECO:0000313" key="6">
    <source>
        <dbReference type="EMBL" id="EAK1509565.1"/>
    </source>
</evidence>
<reference evidence="17 19" key="1">
    <citation type="submission" date="2018-05" db="EMBL/GenBank/DDBJ databases">
        <authorList>
            <consortium name="NARMS: The National Antimicrobial Resistance Monitoring System"/>
        </authorList>
    </citation>
    <scope>NUCLEOTIDE SEQUENCE [LARGE SCALE GENOMIC DNA]</scope>
    <source>
        <strain evidence="11 18">CVM N17C171</strain>
        <strain evidence="9 13">CVM N17C548</strain>
        <strain evidence="7 15">FSIS11807978</strain>
        <strain evidence="10 12">FSIS11812579</strain>
        <strain evidence="4 19">FSIS1609200</strain>
        <strain evidence="8 17">FSIS1711007</strain>
    </source>
</reference>
<organism evidence="8 17">
    <name type="scientific">Campylobacter coli</name>
    <dbReference type="NCBI Taxonomy" id="195"/>
    <lineage>
        <taxon>Bacteria</taxon>
        <taxon>Pseudomonadati</taxon>
        <taxon>Campylobacterota</taxon>
        <taxon>Epsilonproteobacteria</taxon>
        <taxon>Campylobacterales</taxon>
        <taxon>Campylobacteraceae</taxon>
        <taxon>Campylobacter</taxon>
    </lineage>
</organism>
<evidence type="ECO:0000313" key="9">
    <source>
        <dbReference type="EMBL" id="EAL6850257.1"/>
    </source>
</evidence>
<dbReference type="Proteomes" id="UP000352088">
    <property type="component" value="Unassembled WGS sequence"/>
</dbReference>
<dbReference type="Gene3D" id="3.40.30.10">
    <property type="entry name" value="Glutaredoxin"/>
    <property type="match status" value="1"/>
</dbReference>
<evidence type="ECO:0000313" key="5">
    <source>
        <dbReference type="EMBL" id="EAJ9197596.1"/>
    </source>
</evidence>